<dbReference type="EMBL" id="MU001693">
    <property type="protein sequence ID" value="KAF2454082.1"/>
    <property type="molecule type" value="Genomic_DNA"/>
</dbReference>
<keyword evidence="3" id="KW-0509">mRNA transport</keyword>
<keyword evidence="6" id="KW-0906">Nuclear pore complex</keyword>
<dbReference type="PANTHER" id="PTHR13257">
    <property type="entry name" value="NUCLEOPORIN NUP84-RELATED"/>
    <property type="match status" value="1"/>
</dbReference>
<evidence type="ECO:0000256" key="9">
    <source>
        <dbReference type="SAM" id="MobiDB-lite"/>
    </source>
</evidence>
<dbReference type="GO" id="GO:0005643">
    <property type="term" value="C:nuclear pore"/>
    <property type="evidence" value="ECO:0007669"/>
    <property type="project" value="UniProtKB-SubCell"/>
</dbReference>
<evidence type="ECO:0000256" key="5">
    <source>
        <dbReference type="ARBA" id="ARBA00023010"/>
    </source>
</evidence>
<feature type="compositionally biased region" description="Acidic residues" evidence="9">
    <location>
        <begin position="740"/>
        <end position="755"/>
    </location>
</feature>
<dbReference type="GO" id="GO:0000055">
    <property type="term" value="P:ribosomal large subunit export from nucleus"/>
    <property type="evidence" value="ECO:0007669"/>
    <property type="project" value="InterPro"/>
</dbReference>
<evidence type="ECO:0000256" key="2">
    <source>
        <dbReference type="ARBA" id="ARBA00022448"/>
    </source>
</evidence>
<reference evidence="10" key="1">
    <citation type="journal article" date="2020" name="Stud. Mycol.">
        <title>101 Dothideomycetes genomes: a test case for predicting lifestyles and emergence of pathogens.</title>
        <authorList>
            <person name="Haridas S."/>
            <person name="Albert R."/>
            <person name="Binder M."/>
            <person name="Bloem J."/>
            <person name="Labutti K."/>
            <person name="Salamov A."/>
            <person name="Andreopoulos B."/>
            <person name="Baker S."/>
            <person name="Barry K."/>
            <person name="Bills G."/>
            <person name="Bluhm B."/>
            <person name="Cannon C."/>
            <person name="Castanera R."/>
            <person name="Culley D."/>
            <person name="Daum C."/>
            <person name="Ezra D."/>
            <person name="Gonzalez J."/>
            <person name="Henrissat B."/>
            <person name="Kuo A."/>
            <person name="Liang C."/>
            <person name="Lipzen A."/>
            <person name="Lutzoni F."/>
            <person name="Magnuson J."/>
            <person name="Mondo S."/>
            <person name="Nolan M."/>
            <person name="Ohm R."/>
            <person name="Pangilinan J."/>
            <person name="Park H.-J."/>
            <person name="Ramirez L."/>
            <person name="Alfaro M."/>
            <person name="Sun H."/>
            <person name="Tritt A."/>
            <person name="Yoshinaga Y."/>
            <person name="Zwiers L.-H."/>
            <person name="Turgeon B."/>
            <person name="Goodwin S."/>
            <person name="Spatafora J."/>
            <person name="Crous P."/>
            <person name="Grigoriev I."/>
        </authorList>
    </citation>
    <scope>NUCLEOTIDE SEQUENCE</scope>
    <source>
        <strain evidence="10">ATCC 16933</strain>
    </source>
</reference>
<comment type="subcellular location">
    <subcellularLocation>
        <location evidence="1">Nucleus</location>
        <location evidence="1">Nuclear pore complex</location>
    </subcellularLocation>
</comment>
<accession>A0A6A6NRM4</accession>
<proteinExistence type="predicted"/>
<feature type="region of interest" description="Disordered" evidence="9">
    <location>
        <begin position="735"/>
        <end position="776"/>
    </location>
</feature>
<feature type="coiled-coil region" evidence="8">
    <location>
        <begin position="780"/>
        <end position="807"/>
    </location>
</feature>
<evidence type="ECO:0000256" key="3">
    <source>
        <dbReference type="ARBA" id="ARBA00022816"/>
    </source>
</evidence>
<keyword evidence="8" id="KW-0175">Coiled coil</keyword>
<dbReference type="InterPro" id="IPR019321">
    <property type="entry name" value="Nucleoporin_Nup88"/>
</dbReference>
<evidence type="ECO:0000256" key="4">
    <source>
        <dbReference type="ARBA" id="ARBA00022927"/>
    </source>
</evidence>
<gene>
    <name evidence="10" type="ORF">BDY21DRAFT_366507</name>
</gene>
<evidence type="ECO:0000256" key="7">
    <source>
        <dbReference type="ARBA" id="ARBA00023242"/>
    </source>
</evidence>
<name>A0A6A6NRM4_9PEZI</name>
<dbReference type="InterPro" id="IPR037700">
    <property type="entry name" value="NUP88/NUP82"/>
</dbReference>
<evidence type="ECO:0000313" key="10">
    <source>
        <dbReference type="EMBL" id="KAF2454082.1"/>
    </source>
</evidence>
<dbReference type="PANTHER" id="PTHR13257:SF0">
    <property type="entry name" value="NUCLEAR PORE COMPLEX PROTEIN NUP88"/>
    <property type="match status" value="1"/>
</dbReference>
<dbReference type="GO" id="GO:0006406">
    <property type="term" value="P:mRNA export from nucleus"/>
    <property type="evidence" value="ECO:0007669"/>
    <property type="project" value="TreeGrafter"/>
</dbReference>
<protein>
    <submittedName>
        <fullName evidence="10">Uncharacterized protein</fullName>
    </submittedName>
</protein>
<evidence type="ECO:0000256" key="6">
    <source>
        <dbReference type="ARBA" id="ARBA00023132"/>
    </source>
</evidence>
<evidence type="ECO:0000313" key="11">
    <source>
        <dbReference type="Proteomes" id="UP000799766"/>
    </source>
</evidence>
<dbReference type="AlphaFoldDB" id="A0A6A6NRM4"/>
<organism evidence="10 11">
    <name type="scientific">Lineolata rhizophorae</name>
    <dbReference type="NCBI Taxonomy" id="578093"/>
    <lineage>
        <taxon>Eukaryota</taxon>
        <taxon>Fungi</taxon>
        <taxon>Dikarya</taxon>
        <taxon>Ascomycota</taxon>
        <taxon>Pezizomycotina</taxon>
        <taxon>Dothideomycetes</taxon>
        <taxon>Dothideomycetes incertae sedis</taxon>
        <taxon>Lineolatales</taxon>
        <taxon>Lineolataceae</taxon>
        <taxon>Lineolata</taxon>
    </lineage>
</organism>
<dbReference type="GO" id="GO:0000056">
    <property type="term" value="P:ribosomal small subunit export from nucleus"/>
    <property type="evidence" value="ECO:0007669"/>
    <property type="project" value="InterPro"/>
</dbReference>
<keyword evidence="7" id="KW-0539">Nucleus</keyword>
<dbReference type="OrthoDB" id="341482at2759"/>
<feature type="region of interest" description="Disordered" evidence="9">
    <location>
        <begin position="834"/>
        <end position="892"/>
    </location>
</feature>
<dbReference type="Proteomes" id="UP000799766">
    <property type="component" value="Unassembled WGS sequence"/>
</dbReference>
<keyword evidence="2" id="KW-0813">Transport</keyword>
<feature type="region of interest" description="Disordered" evidence="9">
    <location>
        <begin position="908"/>
        <end position="928"/>
    </location>
</feature>
<evidence type="ECO:0000256" key="1">
    <source>
        <dbReference type="ARBA" id="ARBA00004567"/>
    </source>
</evidence>
<keyword evidence="5" id="KW-0811">Translocation</keyword>
<dbReference type="Pfam" id="PF10168">
    <property type="entry name" value="Nup88"/>
    <property type="match status" value="1"/>
</dbReference>
<dbReference type="GO" id="GO:0017056">
    <property type="term" value="F:structural constituent of nuclear pore"/>
    <property type="evidence" value="ECO:0007669"/>
    <property type="project" value="InterPro"/>
</dbReference>
<keyword evidence="4" id="KW-0653">Protein transport</keyword>
<feature type="compositionally biased region" description="Acidic residues" evidence="9">
    <location>
        <begin position="837"/>
        <end position="846"/>
    </location>
</feature>
<sequence>MPAVQSYTPHWLTRPSPGFDLFSVPQPDTGKPSSKRTNYISTLAKLPGPRHIVARRGTEVFVAAGKEIRWADLKVLQQKTPQPRARATKSGEVSARQSDFGADFEDADEPLYKVWRHGIYGAVTGLVISPRGEYMAILTSHTVHIAILPESIHRAGEPATFKLRTFQLGPTAHVLEQSPIASVLWHPLGVMSRCLVTITCNAVVRLWDVDRENRYSCSEPTLSVDLKVLANATSADEDMCASPYSRQSYTPDSIEMEVAAAAFGGTGRAEHESGWQAMTLWVAMVEGDVYALCPLLPNRWQWPAGAPYLETLAATVASKATAAASDEQVVSEQDRRKTSHQHYWLEELMKQDPQISTDDTELGPVEIYERPQKPGPLPRVQGPFEFKFDMTEAFNQHEGLSREDIRLTDILVFSLDGGDADQDVLDDSVEEIPSSAAVVCLATTNGKLHVCLGLDGVEAQWLPSSKKKHATQLFDDLTELMIFETIDLLSYADEDMGPTKASLTQDVCVPYEFFVTHSLGVFSCSMSRWIRKLRQEILCPQEGAKLRLDLIVEDGFTETSYLVCFKRARHGRTDLSAQQIGSCIVLEDPELGHFVLTVANGMPYGAVLDTTDDDAVGLSDPRQRSTQSPMPLVLMPPSQPEPRSAYQPPQAFWQESAFGKWVRSGIPPQVAMQLKEGVRFSEQELGVLLDSHRTLSPETEALQSAAADLFRRCERLVNEFRDQIERLDEQATRIERLNGDDVEADDSDRDGDDGCSENAAEQGGDKGSQAGSDGWEPVGTARLELRHQNAMNRQEELKQRIENLRARLVRGGGRQRPVSAKERAWMREIKEVAEQVGLDDEDEEEAATQKSSEQGEGGSFVTVTSQRGDGDDDQNEEQAGSETRPPTLAQRVREARRLKDELVARARAMTAAEEGEDEEGREGKVEGEGRAEWVPLEVREARMAEVKRLLDRQDALVLSMERRLRELGVSR</sequence>
<evidence type="ECO:0000256" key="8">
    <source>
        <dbReference type="SAM" id="Coils"/>
    </source>
</evidence>
<dbReference type="GO" id="GO:0006606">
    <property type="term" value="P:protein import into nucleus"/>
    <property type="evidence" value="ECO:0007669"/>
    <property type="project" value="TreeGrafter"/>
</dbReference>
<keyword evidence="11" id="KW-1185">Reference proteome</keyword>